<dbReference type="InterPro" id="IPR008258">
    <property type="entry name" value="Transglycosylase_SLT_dom_1"/>
</dbReference>
<dbReference type="AlphaFoldDB" id="A0A2P8HXH2"/>
<sequence length="226" mass="24388">MPFFDQASWMMPPAPSQSLLSMSQLSQSDSNQGLHPSQMFSQLLQQSLAGMQSQTNDSSHTAFSLSQLQTSPHSNGIAEAEIKTNETGGADEISVHDKAPASINQIVSEAANRYNLSPGLIHAVIEHESSYNPDAKSHAGAMGLMQLMPGTARWLNVDDPYDPADNIDGGAKYLRDLLDQYDNDLEHALAAYNAGPGNVDKYGGIPPFAETTRYVPNVIASYESFA</sequence>
<protein>
    <submittedName>
        <fullName evidence="4">Transglycosylase-like protein with SLT domain</fullName>
    </submittedName>
</protein>
<evidence type="ECO:0000313" key="5">
    <source>
        <dbReference type="Proteomes" id="UP000242310"/>
    </source>
</evidence>
<keyword evidence="5" id="KW-1185">Reference proteome</keyword>
<dbReference type="RefSeq" id="WP_248283096.1">
    <property type="nucleotide sequence ID" value="NZ_PYAV01000002.1"/>
</dbReference>
<evidence type="ECO:0000256" key="1">
    <source>
        <dbReference type="ARBA" id="ARBA00007734"/>
    </source>
</evidence>
<dbReference type="GO" id="GO:0008933">
    <property type="term" value="F:peptidoglycan lytic transglycosylase activity"/>
    <property type="evidence" value="ECO:0007669"/>
    <property type="project" value="InterPro"/>
</dbReference>
<feature type="domain" description="Transglycosylase SLT" evidence="3">
    <location>
        <begin position="107"/>
        <end position="205"/>
    </location>
</feature>
<proteinExistence type="inferred from homology"/>
<dbReference type="PROSITE" id="PS00922">
    <property type="entry name" value="TRANSGLYCOSYLASE"/>
    <property type="match status" value="1"/>
</dbReference>
<dbReference type="Gene3D" id="1.10.530.10">
    <property type="match status" value="1"/>
</dbReference>
<dbReference type="PANTHER" id="PTHR37423">
    <property type="entry name" value="SOLUBLE LYTIC MUREIN TRANSGLYCOSYLASE-RELATED"/>
    <property type="match status" value="1"/>
</dbReference>
<evidence type="ECO:0000259" key="3">
    <source>
        <dbReference type="Pfam" id="PF01464"/>
    </source>
</evidence>
<dbReference type="InterPro" id="IPR023346">
    <property type="entry name" value="Lysozyme-like_dom_sf"/>
</dbReference>
<feature type="compositionally biased region" description="Polar residues" evidence="2">
    <location>
        <begin position="49"/>
        <end position="74"/>
    </location>
</feature>
<evidence type="ECO:0000256" key="2">
    <source>
        <dbReference type="SAM" id="MobiDB-lite"/>
    </source>
</evidence>
<dbReference type="PANTHER" id="PTHR37423:SF2">
    <property type="entry name" value="MEMBRANE-BOUND LYTIC MUREIN TRANSGLYCOSYLASE C"/>
    <property type="match status" value="1"/>
</dbReference>
<name>A0A2P8HXH2_9BACI</name>
<dbReference type="InterPro" id="IPR000189">
    <property type="entry name" value="Transglyc_AS"/>
</dbReference>
<dbReference type="SUPFAM" id="SSF53955">
    <property type="entry name" value="Lysozyme-like"/>
    <property type="match status" value="1"/>
</dbReference>
<dbReference type="GO" id="GO:0016020">
    <property type="term" value="C:membrane"/>
    <property type="evidence" value="ECO:0007669"/>
    <property type="project" value="InterPro"/>
</dbReference>
<evidence type="ECO:0000313" key="4">
    <source>
        <dbReference type="EMBL" id="PSL50908.1"/>
    </source>
</evidence>
<feature type="region of interest" description="Disordered" evidence="2">
    <location>
        <begin position="47"/>
        <end position="74"/>
    </location>
</feature>
<gene>
    <name evidence="4" type="ORF">B0H94_102185</name>
</gene>
<comment type="caution">
    <text evidence="4">The sequence shown here is derived from an EMBL/GenBank/DDBJ whole genome shotgun (WGS) entry which is preliminary data.</text>
</comment>
<dbReference type="EMBL" id="PYAV01000002">
    <property type="protein sequence ID" value="PSL50908.1"/>
    <property type="molecule type" value="Genomic_DNA"/>
</dbReference>
<dbReference type="Pfam" id="PF01464">
    <property type="entry name" value="SLT"/>
    <property type="match status" value="1"/>
</dbReference>
<dbReference type="GO" id="GO:0000270">
    <property type="term" value="P:peptidoglycan metabolic process"/>
    <property type="evidence" value="ECO:0007669"/>
    <property type="project" value="InterPro"/>
</dbReference>
<comment type="similarity">
    <text evidence="1">Belongs to the transglycosylase Slt family.</text>
</comment>
<reference evidence="4 5" key="1">
    <citation type="submission" date="2018-03" db="EMBL/GenBank/DDBJ databases">
        <title>Genomic Encyclopedia of Type Strains, Phase III (KMG-III): the genomes of soil and plant-associated and newly described type strains.</title>
        <authorList>
            <person name="Whitman W."/>
        </authorList>
    </citation>
    <scope>NUCLEOTIDE SEQUENCE [LARGE SCALE GENOMIC DNA]</scope>
    <source>
        <strain evidence="4 5">CGMCC 1.07653</strain>
    </source>
</reference>
<dbReference type="CDD" id="cd00254">
    <property type="entry name" value="LT-like"/>
    <property type="match status" value="1"/>
</dbReference>
<organism evidence="4 5">
    <name type="scientific">Salsuginibacillus halophilus</name>
    <dbReference type="NCBI Taxonomy" id="517424"/>
    <lineage>
        <taxon>Bacteria</taxon>
        <taxon>Bacillati</taxon>
        <taxon>Bacillota</taxon>
        <taxon>Bacilli</taxon>
        <taxon>Bacillales</taxon>
        <taxon>Bacillaceae</taxon>
        <taxon>Salsuginibacillus</taxon>
    </lineage>
</organism>
<dbReference type="Proteomes" id="UP000242310">
    <property type="component" value="Unassembled WGS sequence"/>
</dbReference>
<accession>A0A2P8HXH2</accession>